<gene>
    <name evidence="2" type="ORF">PRIO_4125</name>
</gene>
<name>A0A0E4HBB3_9BACL</name>
<dbReference type="AlphaFoldDB" id="A0A0E4HBB3"/>
<feature type="region of interest" description="Disordered" evidence="1">
    <location>
        <begin position="1"/>
        <end position="40"/>
    </location>
</feature>
<reference evidence="3" key="1">
    <citation type="submission" date="2015-03" db="EMBL/GenBank/DDBJ databases">
        <authorList>
            <person name="Wibberg D."/>
        </authorList>
    </citation>
    <scope>NUCLEOTIDE SEQUENCE [LARGE SCALE GENOMIC DNA]</scope>
</reference>
<proteinExistence type="predicted"/>
<evidence type="ECO:0000256" key="1">
    <source>
        <dbReference type="SAM" id="MobiDB-lite"/>
    </source>
</evidence>
<dbReference type="EMBL" id="LN831776">
    <property type="protein sequence ID" value="CQR56527.1"/>
    <property type="molecule type" value="Genomic_DNA"/>
</dbReference>
<dbReference type="Proteomes" id="UP000033163">
    <property type="component" value="Chromosome I"/>
</dbReference>
<feature type="compositionally biased region" description="Basic residues" evidence="1">
    <location>
        <begin position="1"/>
        <end position="18"/>
    </location>
</feature>
<evidence type="ECO:0000313" key="3">
    <source>
        <dbReference type="Proteomes" id="UP000033163"/>
    </source>
</evidence>
<protein>
    <submittedName>
        <fullName evidence="2">Uncharacterized protein</fullName>
    </submittedName>
</protein>
<evidence type="ECO:0000313" key="2">
    <source>
        <dbReference type="EMBL" id="CQR56527.1"/>
    </source>
</evidence>
<dbReference type="PATRIC" id="fig|1073571.4.peg.4411"/>
<dbReference type="HOGENOM" id="CLU_2736206_0_0_9"/>
<accession>A0A0E4HBB3</accession>
<dbReference type="RefSeq" id="WP_020432175.1">
    <property type="nucleotide sequence ID" value="NZ_AGBD01001423.1"/>
</dbReference>
<dbReference type="KEGG" id="pri:PRIO_4125"/>
<organism evidence="2 3">
    <name type="scientific">Paenibacillus riograndensis SBR5</name>
    <dbReference type="NCBI Taxonomy" id="1073571"/>
    <lineage>
        <taxon>Bacteria</taxon>
        <taxon>Bacillati</taxon>
        <taxon>Bacillota</taxon>
        <taxon>Bacilli</taxon>
        <taxon>Bacillales</taxon>
        <taxon>Paenibacillaceae</taxon>
        <taxon>Paenibacillus</taxon>
        <taxon>Paenibacillus sonchi group</taxon>
    </lineage>
</organism>
<sequence length="71" mass="7977">MSKGRVWNKGKHNGRGLSKKNIAAEVTDNKSQPAPAPEESFIPRIDTVKPMNRSNWVTRPARVVPKEPENK</sequence>